<evidence type="ECO:0000256" key="10">
    <source>
        <dbReference type="PROSITE-ProRule" id="PRU01363"/>
    </source>
</evidence>
<keyword evidence="6" id="KW-0677">Repeat</keyword>
<dbReference type="CDD" id="cd00833">
    <property type="entry name" value="PKS"/>
    <property type="match status" value="1"/>
</dbReference>
<dbReference type="InterPro" id="IPR018201">
    <property type="entry name" value="Ketoacyl_synth_AS"/>
</dbReference>
<dbReference type="InterPro" id="IPR013968">
    <property type="entry name" value="PKS_KR"/>
</dbReference>
<evidence type="ECO:0000259" key="13">
    <source>
        <dbReference type="PROSITE" id="PS52019"/>
    </source>
</evidence>
<dbReference type="InterPro" id="IPR020807">
    <property type="entry name" value="PKS_DH"/>
</dbReference>
<evidence type="ECO:0000256" key="5">
    <source>
        <dbReference type="ARBA" id="ARBA00022679"/>
    </source>
</evidence>
<keyword evidence="8" id="KW-0511">Multifunctional enzyme</keyword>
<dbReference type="GO" id="GO:0031177">
    <property type="term" value="F:phosphopantetheine binding"/>
    <property type="evidence" value="ECO:0007669"/>
    <property type="project" value="InterPro"/>
</dbReference>
<evidence type="ECO:0000256" key="3">
    <source>
        <dbReference type="ARBA" id="ARBA00022450"/>
    </source>
</evidence>
<evidence type="ECO:0000259" key="11">
    <source>
        <dbReference type="PROSITE" id="PS50075"/>
    </source>
</evidence>
<dbReference type="SMART" id="SM00825">
    <property type="entry name" value="PKS_KS"/>
    <property type="match status" value="1"/>
</dbReference>
<dbReference type="InterPro" id="IPR016035">
    <property type="entry name" value="Acyl_Trfase/lysoPLipase"/>
</dbReference>
<evidence type="ECO:0000256" key="1">
    <source>
        <dbReference type="ARBA" id="ARBA00001957"/>
    </source>
</evidence>
<dbReference type="InterPro" id="IPR049551">
    <property type="entry name" value="PKS_DH_C"/>
</dbReference>
<dbReference type="Pfam" id="PF14765">
    <property type="entry name" value="PS-DH"/>
    <property type="match status" value="1"/>
</dbReference>
<dbReference type="Gene3D" id="3.40.47.10">
    <property type="match status" value="1"/>
</dbReference>
<keyword evidence="7" id="KW-0045">Antibiotic biosynthesis</keyword>
<dbReference type="InterPro" id="IPR020841">
    <property type="entry name" value="PKS_Beta-ketoAc_synthase_dom"/>
</dbReference>
<dbReference type="Gene3D" id="3.30.70.3290">
    <property type="match status" value="1"/>
</dbReference>
<name>A0A9X2NKG6_9PSEU</name>
<dbReference type="PROSITE" id="PS00012">
    <property type="entry name" value="PHOSPHOPANTETHEINE"/>
    <property type="match status" value="1"/>
</dbReference>
<dbReference type="FunFam" id="1.10.1200.10:FF:000007">
    <property type="entry name" value="Probable polyketide synthase pks17"/>
    <property type="match status" value="1"/>
</dbReference>
<dbReference type="PROSITE" id="PS50075">
    <property type="entry name" value="CARRIER"/>
    <property type="match status" value="1"/>
</dbReference>
<dbReference type="SMART" id="SM00826">
    <property type="entry name" value="PKS_DH"/>
    <property type="match status" value="1"/>
</dbReference>
<dbReference type="PANTHER" id="PTHR43775">
    <property type="entry name" value="FATTY ACID SYNTHASE"/>
    <property type="match status" value="1"/>
</dbReference>
<dbReference type="Pfam" id="PF08659">
    <property type="entry name" value="KR"/>
    <property type="match status" value="1"/>
</dbReference>
<dbReference type="SUPFAM" id="SSF55048">
    <property type="entry name" value="Probable ACP-binding domain of malonyl-CoA ACP transacylase"/>
    <property type="match status" value="1"/>
</dbReference>
<dbReference type="PROSITE" id="PS52019">
    <property type="entry name" value="PKS_MFAS_DH"/>
    <property type="match status" value="1"/>
</dbReference>
<dbReference type="SMART" id="SM00823">
    <property type="entry name" value="PKS_PP"/>
    <property type="match status" value="1"/>
</dbReference>
<dbReference type="CDD" id="cd08956">
    <property type="entry name" value="KR_3_FAS_SDR_x"/>
    <property type="match status" value="1"/>
</dbReference>
<feature type="region of interest" description="N-terminal hotdog fold" evidence="10">
    <location>
        <begin position="890"/>
        <end position="1009"/>
    </location>
</feature>
<dbReference type="InterPro" id="IPR055123">
    <property type="entry name" value="SpnB-like_Rossmann"/>
</dbReference>
<feature type="domain" description="PKS/mFAS DH" evidence="13">
    <location>
        <begin position="890"/>
        <end position="1161"/>
    </location>
</feature>
<dbReference type="SUPFAM" id="SSF53901">
    <property type="entry name" value="Thiolase-like"/>
    <property type="match status" value="1"/>
</dbReference>
<evidence type="ECO:0000313" key="14">
    <source>
        <dbReference type="EMBL" id="MCR6490471.1"/>
    </source>
</evidence>
<evidence type="ECO:0000259" key="12">
    <source>
        <dbReference type="PROSITE" id="PS52004"/>
    </source>
</evidence>
<evidence type="ECO:0000256" key="9">
    <source>
        <dbReference type="ARBA" id="ARBA00023315"/>
    </source>
</evidence>
<keyword evidence="9" id="KW-0012">Acyltransferase</keyword>
<dbReference type="InterPro" id="IPR014043">
    <property type="entry name" value="Acyl_transferase_dom"/>
</dbReference>
<keyword evidence="5" id="KW-0808">Transferase</keyword>
<accession>A0A9X2NKG6</accession>
<evidence type="ECO:0000313" key="15">
    <source>
        <dbReference type="Proteomes" id="UP001144096"/>
    </source>
</evidence>
<dbReference type="InterPro" id="IPR032821">
    <property type="entry name" value="PKS_assoc"/>
</dbReference>
<dbReference type="SMART" id="SM01294">
    <property type="entry name" value="PKS_PP_betabranch"/>
    <property type="match status" value="1"/>
</dbReference>
<dbReference type="InterPro" id="IPR050091">
    <property type="entry name" value="PKS_NRPS_Biosynth_Enz"/>
</dbReference>
<dbReference type="InterPro" id="IPR049900">
    <property type="entry name" value="PKS_mFAS_DH"/>
</dbReference>
<protein>
    <submittedName>
        <fullName evidence="14">Type I polyketide synthase</fullName>
    </submittedName>
</protein>
<dbReference type="PROSITE" id="PS52004">
    <property type="entry name" value="KS3_2"/>
    <property type="match status" value="1"/>
</dbReference>
<dbReference type="InterPro" id="IPR009081">
    <property type="entry name" value="PP-bd_ACP"/>
</dbReference>
<dbReference type="Proteomes" id="UP001144096">
    <property type="component" value="Unassembled WGS sequence"/>
</dbReference>
<dbReference type="Pfam" id="PF08990">
    <property type="entry name" value="Docking"/>
    <property type="match status" value="1"/>
</dbReference>
<dbReference type="InterPro" id="IPR015083">
    <property type="entry name" value="NorB/c/GfsB-D-like_docking"/>
</dbReference>
<dbReference type="InterPro" id="IPR020806">
    <property type="entry name" value="PKS_PP-bd"/>
</dbReference>
<dbReference type="Pfam" id="PF00109">
    <property type="entry name" value="ketoacyl-synt"/>
    <property type="match status" value="1"/>
</dbReference>
<dbReference type="SMART" id="SM00827">
    <property type="entry name" value="PKS_AT"/>
    <property type="match status" value="1"/>
</dbReference>
<dbReference type="SUPFAM" id="SSF101173">
    <property type="entry name" value="Docking domain B of the erythromycin polyketide synthase (DEBS)"/>
    <property type="match status" value="1"/>
</dbReference>
<dbReference type="InterPro" id="IPR057326">
    <property type="entry name" value="KR_dom"/>
</dbReference>
<dbReference type="InterPro" id="IPR036299">
    <property type="entry name" value="Polyketide_synth_docking_sf"/>
</dbReference>
<dbReference type="InterPro" id="IPR036291">
    <property type="entry name" value="NAD(P)-bd_dom_sf"/>
</dbReference>
<dbReference type="Pfam" id="PF16197">
    <property type="entry name" value="KAsynt_C_assoc"/>
    <property type="match status" value="1"/>
</dbReference>
<evidence type="ECO:0000256" key="7">
    <source>
        <dbReference type="ARBA" id="ARBA00023194"/>
    </source>
</evidence>
<dbReference type="GO" id="GO:0033068">
    <property type="term" value="P:macrolide biosynthetic process"/>
    <property type="evidence" value="ECO:0007669"/>
    <property type="project" value="UniProtKB-ARBA"/>
</dbReference>
<dbReference type="InterPro" id="IPR006162">
    <property type="entry name" value="Ppantetheine_attach_site"/>
</dbReference>
<proteinExistence type="predicted"/>
<dbReference type="InterPro" id="IPR036736">
    <property type="entry name" value="ACP-like_sf"/>
</dbReference>
<evidence type="ECO:0000256" key="2">
    <source>
        <dbReference type="ARBA" id="ARBA00004792"/>
    </source>
</evidence>
<dbReference type="SUPFAM" id="SSF47336">
    <property type="entry name" value="ACP-like"/>
    <property type="match status" value="1"/>
</dbReference>
<dbReference type="Gene3D" id="3.10.129.110">
    <property type="entry name" value="Polyketide synthase dehydratase"/>
    <property type="match status" value="1"/>
</dbReference>
<dbReference type="Gene3D" id="3.40.50.720">
    <property type="entry name" value="NAD(P)-binding Rossmann-like Domain"/>
    <property type="match status" value="1"/>
</dbReference>
<dbReference type="SUPFAM" id="SSF52151">
    <property type="entry name" value="FabD/lysophospholipase-like"/>
    <property type="match status" value="1"/>
</dbReference>
<dbReference type="SMART" id="SM00822">
    <property type="entry name" value="PKS_KR"/>
    <property type="match status" value="1"/>
</dbReference>
<dbReference type="GO" id="GO:0004315">
    <property type="term" value="F:3-oxoacyl-[acyl-carrier-protein] synthase activity"/>
    <property type="evidence" value="ECO:0007669"/>
    <property type="project" value="InterPro"/>
</dbReference>
<keyword evidence="15" id="KW-1185">Reference proteome</keyword>
<dbReference type="InterPro" id="IPR014030">
    <property type="entry name" value="Ketoacyl_synth_N"/>
</dbReference>
<feature type="domain" description="Ketosynthase family 3 (KS3)" evidence="12">
    <location>
        <begin position="33"/>
        <end position="457"/>
    </location>
</feature>
<feature type="region of interest" description="C-terminal hotdog fold" evidence="10">
    <location>
        <begin position="1021"/>
        <end position="1161"/>
    </location>
</feature>
<dbReference type="InterPro" id="IPR016036">
    <property type="entry name" value="Malonyl_transacylase_ACP-bd"/>
</dbReference>
<keyword evidence="4" id="KW-0597">Phosphoprotein</keyword>
<evidence type="ECO:0000256" key="8">
    <source>
        <dbReference type="ARBA" id="ARBA00023268"/>
    </source>
</evidence>
<dbReference type="GO" id="GO:0004312">
    <property type="term" value="F:fatty acid synthase activity"/>
    <property type="evidence" value="ECO:0007669"/>
    <property type="project" value="TreeGrafter"/>
</dbReference>
<feature type="active site" description="Proton donor; for dehydratase activity" evidence="10">
    <location>
        <position position="1082"/>
    </location>
</feature>
<evidence type="ECO:0000256" key="4">
    <source>
        <dbReference type="ARBA" id="ARBA00022553"/>
    </source>
</evidence>
<feature type="active site" description="Proton acceptor; for dehydratase activity" evidence="10">
    <location>
        <position position="921"/>
    </location>
</feature>
<dbReference type="GO" id="GO:0006633">
    <property type="term" value="P:fatty acid biosynthetic process"/>
    <property type="evidence" value="ECO:0007669"/>
    <property type="project" value="InterPro"/>
</dbReference>
<dbReference type="Gene3D" id="6.10.40.10">
    <property type="match status" value="1"/>
</dbReference>
<dbReference type="InterPro" id="IPR042104">
    <property type="entry name" value="PKS_dehydratase_sf"/>
</dbReference>
<dbReference type="InterPro" id="IPR049552">
    <property type="entry name" value="PKS_DH_N"/>
</dbReference>
<dbReference type="Pfam" id="PF00550">
    <property type="entry name" value="PP-binding"/>
    <property type="match status" value="1"/>
</dbReference>
<dbReference type="Pfam" id="PF22953">
    <property type="entry name" value="SpnB_Rossmann"/>
    <property type="match status" value="1"/>
</dbReference>
<dbReference type="EMBL" id="JAMXQV010000046">
    <property type="protein sequence ID" value="MCR6490471.1"/>
    <property type="molecule type" value="Genomic_DNA"/>
</dbReference>
<dbReference type="Pfam" id="PF02801">
    <property type="entry name" value="Ketoacyl-synt_C"/>
    <property type="match status" value="1"/>
</dbReference>
<comment type="cofactor">
    <cofactor evidence="1">
        <name>pantetheine 4'-phosphate</name>
        <dbReference type="ChEBI" id="CHEBI:47942"/>
    </cofactor>
</comment>
<evidence type="ECO:0000256" key="6">
    <source>
        <dbReference type="ARBA" id="ARBA00022737"/>
    </source>
</evidence>
<dbReference type="PROSITE" id="PS00606">
    <property type="entry name" value="KS3_1"/>
    <property type="match status" value="1"/>
</dbReference>
<gene>
    <name evidence="14" type="ORF">M8542_47470</name>
</gene>
<organism evidence="14 15">
    <name type="scientific">Amycolatopsis iheyensis</name>
    <dbReference type="NCBI Taxonomy" id="2945988"/>
    <lineage>
        <taxon>Bacteria</taxon>
        <taxon>Bacillati</taxon>
        <taxon>Actinomycetota</taxon>
        <taxon>Actinomycetes</taxon>
        <taxon>Pseudonocardiales</taxon>
        <taxon>Pseudonocardiaceae</taxon>
        <taxon>Amycolatopsis</taxon>
    </lineage>
</organism>
<dbReference type="InterPro" id="IPR001227">
    <property type="entry name" value="Ac_transferase_dom_sf"/>
</dbReference>
<dbReference type="Pfam" id="PF21089">
    <property type="entry name" value="PKS_DH_N"/>
    <property type="match status" value="1"/>
</dbReference>
<sequence length="1753" mass="182712">MDNEDKLRRYLKRAVAELDDTQARLADVEARATEPIAIVGIGCRFPGGADTPERFWDLLAGGVDTVAEVPADRGWDMDRLYDPELSRPGTSYVRTGAFLDAAGDFDADFFGVSPREALTMDPQQRVLLETSWEAIERAGIDPASLRGERVGVFAGTNGQDYGNLLLQAPEGEGYLSTGSAASVVSGRISYTLGLEGPSVTVDTACSSSLVTLHLAAQALRSGECSLALAGGATVVCTTDLFAEFSKQGGLSRDGRCKPFSAAADGFGIAEGAGMLLVERLSDAQRLGHPVLAVVRGSAVNSDGASNGITAPNGPSQQRVIRTALAAAGLSTSDVDAVEAHGTGTSLGDPIEADALLATYGRGRPADRPLYLGSVKSNVGHTQAAAGVAGVIKMVLALRNDVLPRTLHADEPTPHVEWTGAVALLTEARPWPEADRPRRAAVSSFGISGTNAHVILEQAPATNVVNESFTTSPVLPLSGRTPEAVRAQASRVLETVRERRLVDVGFSLARSRAGHEHRAVVLGNHEDALAALAAGEATADVVTGSIVDGKLAFLFSGQGAQRLGMGRELYAESEVFAAAFDEVLALLEPGLRDVIWGEDADALNRTGNTQPALFAIEVALFRLLESAGVHPDFVAGHSIGEIAAAHVAGVLSLADAARLVTARGRLMEALPAGGAMIALQVSEASVVPLLTEGVAIAAINGPEAVVVSGAEDAVAAIAERCAGKTKRLPVSHAFHSPLMDPMLDEFRAVVGQLTFAAPAIPVVSTLTGGDADLTEPEYWVRHVREAVRFADGVATLREAGVRTFLELGPDGALSSLVEGAVPALRKKVDEPRALRSALARLHVAGVRVAWDFAGGRLVDLPTYPFQHKHFWLNPGEAGGDADAFGQAAAAHPLLGATLALPDGGLVATGRLSLRSHPWLADHVVLGTVILPATAYIDLALHVGGGAELAELTLAAPLALPETGAVVVRLFVGPPDEDGRRPLRLDSRPAAEEEEWTAHATGFLSPAKDSSFEPLTEWPPAGAEPVSLDGLYDRIADSGLTYGPGFRGVRHAWRGDQEIFAEVALPEHVRADAARFGLHPALLDAALHPAVGIPGLLADAADAGLPFSWTGVRLYRTGADTLRVRLAATGTRGLTVEVTDTDGNPVAQADSLVSRPLSPELITTAKSDALFTVDWVPVQAAQPPRHRVALATTDDDPAQAFADLGSFANLQALLAELDDDLPAPSMVFTSLPGTDPHAAAEQALDLVQAWLADARLAGAQLVFVTTGAVATAAEDVPGLAHSTVWGLVRAAQSENPGRFVLLDTDGSAPVLATDEPQLAIRGDRLLAPRLAKTPAPEAKRLEGPVLITGGTGGLGSIVTRHLIADGVRDLVLASRRGPDAPGAAELQDLGAEVVACDVADREAVEKLVAAHDFKSVIHTAGVLDDGLVTNLTPDQLHKVLRAKVDAVRNLHDLVGDVDAFVLFSSASGVLGSPGQANYAAANAYVDALAQHRRATGKPAHSLAWGSWEHTGGGMTSTLAEGDRGRINRTGVLPLSIEDGLKLLDQSLGSDLPLLVPMRLDLPTLRAKAGDGVPALLRGLIRVPAKKASLSRESDALGKLTGLSGEERAKALLDLVRTQAALALGHSGPADVGAERGFLDLGFDSLTAVELRNQLDAATGLRLPATLIFDYPNPAALAKFLDTELPSAEAEAGGALRAALDGLEGLLKAVDAEDAQKAATRLRALAAACGPADERAELDSATAEELFDLLDHELDS</sequence>
<dbReference type="Gene3D" id="3.40.366.10">
    <property type="entry name" value="Malonyl-Coenzyme A Acyl Carrier Protein, domain 2"/>
    <property type="match status" value="1"/>
</dbReference>
<feature type="domain" description="Carrier" evidence="11">
    <location>
        <begin position="1607"/>
        <end position="1682"/>
    </location>
</feature>
<dbReference type="InterPro" id="IPR014031">
    <property type="entry name" value="Ketoacyl_synth_C"/>
</dbReference>
<reference evidence="14" key="1">
    <citation type="submission" date="2022-06" db="EMBL/GenBank/DDBJ databases">
        <title>Amycolatopsis iheyaensis sp. nov., a new species of the genus Amycolatopsis isolated from soil in Iheya island, Japan.</title>
        <authorList>
            <person name="Ngamcharungchit C."/>
            <person name="Kanto H."/>
            <person name="Take A."/>
            <person name="Intra B."/>
            <person name="Matsumoto A."/>
            <person name="Panbangred W."/>
            <person name="Inahashi Y."/>
        </authorList>
    </citation>
    <scope>NUCLEOTIDE SEQUENCE</scope>
    <source>
        <strain evidence="14">OK19-0408</strain>
    </source>
</reference>
<comment type="caution">
    <text evidence="14">The sequence shown here is derived from an EMBL/GenBank/DDBJ whole genome shotgun (WGS) entry which is preliminary data.</text>
</comment>
<dbReference type="PANTHER" id="PTHR43775:SF51">
    <property type="entry name" value="INACTIVE PHENOLPHTHIOCEROL SYNTHESIS POLYKETIDE SYNTHASE TYPE I PKS1-RELATED"/>
    <property type="match status" value="1"/>
</dbReference>
<comment type="pathway">
    <text evidence="2">Antibiotic biosynthesis.</text>
</comment>
<dbReference type="SUPFAM" id="SSF51735">
    <property type="entry name" value="NAD(P)-binding Rossmann-fold domains"/>
    <property type="match status" value="2"/>
</dbReference>
<dbReference type="FunFam" id="3.40.47.10:FF:000019">
    <property type="entry name" value="Polyketide synthase type I"/>
    <property type="match status" value="1"/>
</dbReference>
<dbReference type="Gene3D" id="1.10.1200.10">
    <property type="entry name" value="ACP-like"/>
    <property type="match status" value="1"/>
</dbReference>
<dbReference type="Pfam" id="PF00698">
    <property type="entry name" value="Acyl_transf_1"/>
    <property type="match status" value="1"/>
</dbReference>
<keyword evidence="3" id="KW-0596">Phosphopantetheine</keyword>
<dbReference type="InterPro" id="IPR016039">
    <property type="entry name" value="Thiolase-like"/>
</dbReference>